<evidence type="ECO:0000313" key="6">
    <source>
        <dbReference type="Proteomes" id="UP001153069"/>
    </source>
</evidence>
<reference evidence="5" key="1">
    <citation type="submission" date="2020-06" db="EMBL/GenBank/DDBJ databases">
        <authorList>
            <consortium name="Plant Systems Biology data submission"/>
        </authorList>
    </citation>
    <scope>NUCLEOTIDE SEQUENCE</scope>
    <source>
        <strain evidence="5">D6</strain>
    </source>
</reference>
<dbReference type="GO" id="GO:0003755">
    <property type="term" value="F:peptidyl-prolyl cis-trans isomerase activity"/>
    <property type="evidence" value="ECO:0007669"/>
    <property type="project" value="UniProtKB-KW"/>
</dbReference>
<organism evidence="5 6">
    <name type="scientific">Seminavis robusta</name>
    <dbReference type="NCBI Taxonomy" id="568900"/>
    <lineage>
        <taxon>Eukaryota</taxon>
        <taxon>Sar</taxon>
        <taxon>Stramenopiles</taxon>
        <taxon>Ochrophyta</taxon>
        <taxon>Bacillariophyta</taxon>
        <taxon>Bacillariophyceae</taxon>
        <taxon>Bacillariophycidae</taxon>
        <taxon>Naviculales</taxon>
        <taxon>Naviculaceae</taxon>
        <taxon>Seminavis</taxon>
    </lineage>
</organism>
<dbReference type="AlphaFoldDB" id="A0A9N8H998"/>
<keyword evidence="2" id="KW-0697">Rotamase</keyword>
<dbReference type="OrthoDB" id="408413at2759"/>
<dbReference type="Gene3D" id="2.40.100.10">
    <property type="entry name" value="Cyclophilin-like"/>
    <property type="match status" value="1"/>
</dbReference>
<protein>
    <recommendedName>
        <fullName evidence="1">peptidylprolyl isomerase</fullName>
        <ecNumber evidence="1">5.2.1.8</ecNumber>
    </recommendedName>
</protein>
<dbReference type="InterPro" id="IPR029000">
    <property type="entry name" value="Cyclophilin-like_dom_sf"/>
</dbReference>
<sequence>MPSSLVLRTDLGEITLRLLPESAPQTVAYVSKLVDSKIYNGTSFYRSDFVIQFGLHPKKNPHGDMTVNETTYNGVVSNARGTAALAHFDVPDCGSSEVFINLSDNPHLDAAYGGFCVFARVENDPASFATVDAIAAAVKQQGTVGIREIVLQ</sequence>
<evidence type="ECO:0000259" key="4">
    <source>
        <dbReference type="PROSITE" id="PS50072"/>
    </source>
</evidence>
<accession>A0A9N8H998</accession>
<dbReference type="EMBL" id="CAICTM010000110">
    <property type="protein sequence ID" value="CAB9501538.1"/>
    <property type="molecule type" value="Genomic_DNA"/>
</dbReference>
<dbReference type="PROSITE" id="PS50072">
    <property type="entry name" value="CSA_PPIASE_2"/>
    <property type="match status" value="1"/>
</dbReference>
<keyword evidence="6" id="KW-1185">Reference proteome</keyword>
<dbReference type="InterPro" id="IPR002130">
    <property type="entry name" value="Cyclophilin-type_PPIase_dom"/>
</dbReference>
<dbReference type="EC" id="5.2.1.8" evidence="1"/>
<dbReference type="SUPFAM" id="SSF50891">
    <property type="entry name" value="Cyclophilin-like"/>
    <property type="match status" value="1"/>
</dbReference>
<keyword evidence="3 5" id="KW-0413">Isomerase</keyword>
<dbReference type="Pfam" id="PF00160">
    <property type="entry name" value="Pro_isomerase"/>
    <property type="match status" value="1"/>
</dbReference>
<dbReference type="Proteomes" id="UP001153069">
    <property type="component" value="Unassembled WGS sequence"/>
</dbReference>
<evidence type="ECO:0000256" key="3">
    <source>
        <dbReference type="ARBA" id="ARBA00023235"/>
    </source>
</evidence>
<name>A0A9N8H998_9STRA</name>
<evidence type="ECO:0000256" key="2">
    <source>
        <dbReference type="ARBA" id="ARBA00023110"/>
    </source>
</evidence>
<dbReference type="PANTHER" id="PTHR43246">
    <property type="entry name" value="PEPTIDYL-PROLYL CIS-TRANS ISOMERASE CYP38, CHLOROPLASTIC"/>
    <property type="match status" value="1"/>
</dbReference>
<evidence type="ECO:0000256" key="1">
    <source>
        <dbReference type="ARBA" id="ARBA00013194"/>
    </source>
</evidence>
<proteinExistence type="predicted"/>
<evidence type="ECO:0000313" key="5">
    <source>
        <dbReference type="EMBL" id="CAB9501538.1"/>
    </source>
</evidence>
<comment type="caution">
    <text evidence="5">The sequence shown here is derived from an EMBL/GenBank/DDBJ whole genome shotgun (WGS) entry which is preliminary data.</text>
</comment>
<dbReference type="InterPro" id="IPR044665">
    <property type="entry name" value="E_coli_cyclophilin_A-like"/>
</dbReference>
<feature type="domain" description="PPIase cyclophilin-type" evidence="4">
    <location>
        <begin position="9"/>
        <end position="152"/>
    </location>
</feature>
<gene>
    <name evidence="5" type="ORF">SEMRO_111_G055350.1</name>
</gene>